<dbReference type="GO" id="GO:0046872">
    <property type="term" value="F:metal ion binding"/>
    <property type="evidence" value="ECO:0007669"/>
    <property type="project" value="UniProtKB-KW"/>
</dbReference>
<dbReference type="InterPro" id="IPR041802">
    <property type="entry name" value="MPP_YfcE"/>
</dbReference>
<organism evidence="4 5">
    <name type="scientific">Clostridium scindens (strain JCM 10418 / VPI 12708)</name>
    <dbReference type="NCBI Taxonomy" id="29347"/>
    <lineage>
        <taxon>Bacteria</taxon>
        <taxon>Bacillati</taxon>
        <taxon>Bacillota</taxon>
        <taxon>Clostridia</taxon>
        <taxon>Lachnospirales</taxon>
        <taxon>Lachnospiraceae</taxon>
    </lineage>
</organism>
<dbReference type="Pfam" id="PF12850">
    <property type="entry name" value="Metallophos_2"/>
    <property type="match status" value="1"/>
</dbReference>
<dbReference type="Gene3D" id="3.60.21.10">
    <property type="match status" value="1"/>
</dbReference>
<dbReference type="RefSeq" id="WP_004607407.1">
    <property type="nucleotide sequence ID" value="NZ_AP024846.1"/>
</dbReference>
<sequence length="159" mass="18271">MKILIVSDTHKSHKNLDKVLEIVKPIDMLIHLGDVEGEDDYIQALADCPAHIIRGNNDFFCDLPGEEEFFIEGFHVFITHGHYYYVSMSEERLKEEARGRGADIVMYGHTHKPSITREDDLITLNPGSLSYPRQEGRRPSYMLMETDQSGHAEFTVNYL</sequence>
<dbReference type="GO" id="GO:0016787">
    <property type="term" value="F:hydrolase activity"/>
    <property type="evidence" value="ECO:0007669"/>
    <property type="project" value="UniProtKB-UniRule"/>
</dbReference>
<reference evidence="4 5" key="1">
    <citation type="submission" date="2019-08" db="EMBL/GenBank/DDBJ databases">
        <title>In-depth cultivation of the pig gut microbiome towards novel bacterial diversity and tailored functional studies.</title>
        <authorList>
            <person name="Wylensek D."/>
            <person name="Hitch T.C.A."/>
            <person name="Clavel T."/>
        </authorList>
    </citation>
    <scope>NUCLEOTIDE SEQUENCE [LARGE SCALE GENOMIC DNA]</scope>
    <source>
        <strain evidence="4 5">BL-389-WT-3D</strain>
    </source>
</reference>
<dbReference type="NCBIfam" id="TIGR00040">
    <property type="entry name" value="yfcE"/>
    <property type="match status" value="1"/>
</dbReference>
<dbReference type="GeneID" id="62694871"/>
<proteinExistence type="inferred from homology"/>
<dbReference type="EC" id="3.1.4.-" evidence="2"/>
<evidence type="ECO:0000256" key="1">
    <source>
        <dbReference type="ARBA" id="ARBA00008950"/>
    </source>
</evidence>
<evidence type="ECO:0000259" key="3">
    <source>
        <dbReference type="Pfam" id="PF12850"/>
    </source>
</evidence>
<evidence type="ECO:0000313" key="5">
    <source>
        <dbReference type="Proteomes" id="UP000462363"/>
    </source>
</evidence>
<dbReference type="InterPro" id="IPR024654">
    <property type="entry name" value="Calcineurin-like_PHP_lpxH"/>
</dbReference>
<dbReference type="EMBL" id="VUMB01000058">
    <property type="protein sequence ID" value="MSS41880.1"/>
    <property type="molecule type" value="Genomic_DNA"/>
</dbReference>
<gene>
    <name evidence="4" type="ORF">FYJ37_16595</name>
</gene>
<comment type="cofactor">
    <cofactor evidence="2">
        <name>a divalent metal cation</name>
        <dbReference type="ChEBI" id="CHEBI:60240"/>
    </cofactor>
</comment>
<evidence type="ECO:0000313" key="4">
    <source>
        <dbReference type="EMBL" id="MSS41880.1"/>
    </source>
</evidence>
<dbReference type="CDD" id="cd00841">
    <property type="entry name" value="MPP_YfcE"/>
    <property type="match status" value="1"/>
</dbReference>
<name>A0A844FAL8_CLOSV</name>
<dbReference type="InterPro" id="IPR000979">
    <property type="entry name" value="Phosphodiesterase_MJ0936/Vps29"/>
</dbReference>
<protein>
    <recommendedName>
        <fullName evidence="2">Phosphoesterase</fullName>
        <ecNumber evidence="2">3.1.4.-</ecNumber>
    </recommendedName>
</protein>
<dbReference type="Proteomes" id="UP000462363">
    <property type="component" value="Unassembled WGS sequence"/>
</dbReference>
<comment type="similarity">
    <text evidence="1 2">Belongs to the metallophosphoesterase superfamily. YfcE family.</text>
</comment>
<dbReference type="SUPFAM" id="SSF56300">
    <property type="entry name" value="Metallo-dependent phosphatases"/>
    <property type="match status" value="1"/>
</dbReference>
<accession>A0A844FAL8</accession>
<keyword evidence="2" id="KW-0479">Metal-binding</keyword>
<dbReference type="AlphaFoldDB" id="A0A844FAL8"/>
<feature type="domain" description="Calcineurin-like phosphoesterase" evidence="3">
    <location>
        <begin position="1"/>
        <end position="148"/>
    </location>
</feature>
<comment type="caution">
    <text evidence="4">The sequence shown here is derived from an EMBL/GenBank/DDBJ whole genome shotgun (WGS) entry which is preliminary data.</text>
</comment>
<dbReference type="PANTHER" id="PTHR11124">
    <property type="entry name" value="VACUOLAR SORTING PROTEIN VPS29"/>
    <property type="match status" value="1"/>
</dbReference>
<evidence type="ECO:0000256" key="2">
    <source>
        <dbReference type="RuleBase" id="RU362039"/>
    </source>
</evidence>
<dbReference type="InterPro" id="IPR029052">
    <property type="entry name" value="Metallo-depent_PP-like"/>
</dbReference>